<proteinExistence type="predicted"/>
<dbReference type="EMBL" id="AJXT01000046">
    <property type="protein sequence ID" value="EIL91114.1"/>
    <property type="molecule type" value="Genomic_DNA"/>
</dbReference>
<organism evidence="1 2">
    <name type="scientific">Rhodanobacter spathiphylli B39</name>
    <dbReference type="NCBI Taxonomy" id="1163407"/>
    <lineage>
        <taxon>Bacteria</taxon>
        <taxon>Pseudomonadati</taxon>
        <taxon>Pseudomonadota</taxon>
        <taxon>Gammaproteobacteria</taxon>
        <taxon>Lysobacterales</taxon>
        <taxon>Rhodanobacteraceae</taxon>
        <taxon>Rhodanobacter</taxon>
    </lineage>
</organism>
<comment type="caution">
    <text evidence="1">The sequence shown here is derived from an EMBL/GenBank/DDBJ whole genome shotgun (WGS) entry which is preliminary data.</text>
</comment>
<name>I4VV73_9GAMM</name>
<dbReference type="eggNOG" id="ENOG502Z9I7">
    <property type="taxonomic scope" value="Bacteria"/>
</dbReference>
<accession>I4VV73</accession>
<dbReference type="PATRIC" id="fig|1163407.3.peg.2968"/>
<evidence type="ECO:0000313" key="2">
    <source>
        <dbReference type="Proteomes" id="UP000003226"/>
    </source>
</evidence>
<evidence type="ECO:0000313" key="1">
    <source>
        <dbReference type="EMBL" id="EIL91114.1"/>
    </source>
</evidence>
<protein>
    <recommendedName>
        <fullName evidence="3">Lipoprotein</fullName>
    </recommendedName>
</protein>
<gene>
    <name evidence="1" type="ORF">UU7_14760</name>
</gene>
<dbReference type="PROSITE" id="PS51257">
    <property type="entry name" value="PROKAR_LIPOPROTEIN"/>
    <property type="match status" value="1"/>
</dbReference>
<reference evidence="1 2" key="1">
    <citation type="journal article" date="2012" name="J. Bacteriol.">
        <title>Genome sequences for six rhodanobacter strains, isolated from soils and the terrestrial subsurface, with variable denitrification capabilities.</title>
        <authorList>
            <person name="Kostka J.E."/>
            <person name="Green S.J."/>
            <person name="Rishishwar L."/>
            <person name="Prakash O."/>
            <person name="Katz L.S."/>
            <person name="Marino-Ramirez L."/>
            <person name="Jordan I.K."/>
            <person name="Munk C."/>
            <person name="Ivanova N."/>
            <person name="Mikhailova N."/>
            <person name="Watson D.B."/>
            <person name="Brown S.D."/>
            <person name="Palumbo A.V."/>
            <person name="Brooks S.C."/>
        </authorList>
    </citation>
    <scope>NUCLEOTIDE SEQUENCE [LARGE SCALE GENOMIC DNA]</scope>
    <source>
        <strain evidence="1 2">B39</strain>
    </source>
</reference>
<dbReference type="Proteomes" id="UP000003226">
    <property type="component" value="Unassembled WGS sequence"/>
</dbReference>
<sequence>MSRAAFTTLGIIMRSTTRYIALGFAGIMLAACGHKDKDAPLAYVPADTPYVMANLDTMDDSTRGALLAQADAQLPSQLAQLDAAADRLAAKDPEGARLLRALHAEFKGKTIETFAEGAGINLKGYSAFYGLGLAPVARFDLSDPAAFDAFVGRLETAYGKKLEVASIDKQSYRRFTSAASGTQMVLATVGKQAVAALLPGDASPALLRQALGLDRPQKSLQDDGRLATLAKAKGYQKWLVGQFDLTRALPLAVSGKDPLVNAIQKARAQAVSAKTGEPVATQLQTSPSCSADAARIAARVPTISFGYTQLDAKHQDARVDIALADDISQAFAGLKVALPGLGKAGSAPFDLSIALPIASMRGFWMAQADAVAAKPFTCASLTDLNDSFAKLGPAMQKAAIPPFGDMLGVRLALDSLSAGKDSAMPSFTGRLVLGTSNPEGLLAMGQMMVPALSQLKLGHDGAPQALPKDMVGMLGQPAWVAMSEKALALGVGAGEDSHLADTLKEPGGDAGQMTRMHISGAMYVSWLQLMEQKLDALAAATATLGKSDEPSIDDGSDATSAADELARSRAQFAAMKAQAERVDSIDAEMHVDKSGMVITSQTVLK</sequence>
<dbReference type="STRING" id="1163407.UU7_14760"/>
<evidence type="ECO:0008006" key="3">
    <source>
        <dbReference type="Google" id="ProtNLM"/>
    </source>
</evidence>
<keyword evidence="2" id="KW-1185">Reference proteome</keyword>
<dbReference type="AlphaFoldDB" id="I4VV73"/>